<evidence type="ECO:0000256" key="3">
    <source>
        <dbReference type="ARBA" id="ARBA00023274"/>
    </source>
</evidence>
<sequence>MKPADTLAKQTAGTNLNTLVGPKSQDTSPSNFDSSSDAPAAQQTAAVTQSPEPISKAQTADLRGITDTSGTPSRQQQQQPAESSTSPTPKREVTTVKPLRGVRINPEERQWHATVVHGRGVLEPYRHPRTHGVPVAFIQFRAHSPGPIQLAAHFASHAAASLGIPISGVVSLPTRRTLWTVPRGPFAHKKSQENFERRVHARAIKAFDADAEVVDRWVRYLEAHALPGVGMRVVRWHRLPVGIGRSHLQSVVGRMRLGRPTDKQKVKELGHRIVEVETQAAKQSDASA</sequence>
<feature type="compositionally biased region" description="Polar residues" evidence="4">
    <location>
        <begin position="8"/>
        <end position="32"/>
    </location>
</feature>
<keyword evidence="3" id="KW-0687">Ribonucleoprotein</keyword>
<feature type="compositionally biased region" description="Polar residues" evidence="4">
    <location>
        <begin position="66"/>
        <end position="88"/>
    </location>
</feature>
<dbReference type="Proteomes" id="UP001201163">
    <property type="component" value="Unassembled WGS sequence"/>
</dbReference>
<organism evidence="6 7">
    <name type="scientific">Lactarius akahatsu</name>
    <dbReference type="NCBI Taxonomy" id="416441"/>
    <lineage>
        <taxon>Eukaryota</taxon>
        <taxon>Fungi</taxon>
        <taxon>Dikarya</taxon>
        <taxon>Basidiomycota</taxon>
        <taxon>Agaricomycotina</taxon>
        <taxon>Agaricomycetes</taxon>
        <taxon>Russulales</taxon>
        <taxon>Russulaceae</taxon>
        <taxon>Lactarius</taxon>
    </lineage>
</organism>
<dbReference type="GO" id="GO:0006412">
    <property type="term" value="P:translation"/>
    <property type="evidence" value="ECO:0007669"/>
    <property type="project" value="InterPro"/>
</dbReference>
<feature type="compositionally biased region" description="Low complexity" evidence="4">
    <location>
        <begin position="33"/>
        <end position="51"/>
    </location>
</feature>
<evidence type="ECO:0000313" key="7">
    <source>
        <dbReference type="Proteomes" id="UP001201163"/>
    </source>
</evidence>
<dbReference type="SUPFAM" id="SSF54999">
    <property type="entry name" value="Ribosomal protein S10"/>
    <property type="match status" value="1"/>
</dbReference>
<feature type="region of interest" description="Disordered" evidence="4">
    <location>
        <begin position="1"/>
        <end position="98"/>
    </location>
</feature>
<comment type="similarity">
    <text evidence="1">Belongs to the universal ribosomal protein uS10 family.</text>
</comment>
<keyword evidence="2 6" id="KW-0689">Ribosomal protein</keyword>
<dbReference type="Pfam" id="PF00338">
    <property type="entry name" value="Ribosomal_S10"/>
    <property type="match status" value="1"/>
</dbReference>
<protein>
    <submittedName>
        <fullName evidence="6">Ribosomal protein S10 domain-containing protein</fullName>
    </submittedName>
</protein>
<reference evidence="6" key="1">
    <citation type="submission" date="2022-01" db="EMBL/GenBank/DDBJ databases">
        <title>Comparative genomics reveals a dynamic genome evolution in the ectomycorrhizal milk-cap (Lactarius) mushrooms.</title>
        <authorList>
            <consortium name="DOE Joint Genome Institute"/>
            <person name="Lebreton A."/>
            <person name="Tang N."/>
            <person name="Kuo A."/>
            <person name="LaButti K."/>
            <person name="Drula E."/>
            <person name="Barry K."/>
            <person name="Clum A."/>
            <person name="Lipzen A."/>
            <person name="Mousain D."/>
            <person name="Ng V."/>
            <person name="Wang R."/>
            <person name="Wang X."/>
            <person name="Dai Y."/>
            <person name="Henrissat B."/>
            <person name="Grigoriev I.V."/>
            <person name="Guerin-Laguette A."/>
            <person name="Yu F."/>
            <person name="Martin F.M."/>
        </authorList>
    </citation>
    <scope>NUCLEOTIDE SEQUENCE</scope>
    <source>
        <strain evidence="6">QP</strain>
    </source>
</reference>
<evidence type="ECO:0000256" key="1">
    <source>
        <dbReference type="ARBA" id="ARBA00007102"/>
    </source>
</evidence>
<dbReference type="HAMAP" id="MF_00508">
    <property type="entry name" value="Ribosomal_uS10"/>
    <property type="match status" value="1"/>
</dbReference>
<keyword evidence="7" id="KW-1185">Reference proteome</keyword>
<dbReference type="SMART" id="SM01403">
    <property type="entry name" value="Ribosomal_S10"/>
    <property type="match status" value="1"/>
</dbReference>
<dbReference type="PANTHER" id="PTHR11700">
    <property type="entry name" value="30S RIBOSOMAL PROTEIN S10 FAMILY MEMBER"/>
    <property type="match status" value="1"/>
</dbReference>
<dbReference type="InterPro" id="IPR036838">
    <property type="entry name" value="Ribosomal_uS10_dom_sf"/>
</dbReference>
<evidence type="ECO:0000256" key="2">
    <source>
        <dbReference type="ARBA" id="ARBA00022980"/>
    </source>
</evidence>
<dbReference type="GO" id="GO:1990904">
    <property type="term" value="C:ribonucleoprotein complex"/>
    <property type="evidence" value="ECO:0007669"/>
    <property type="project" value="UniProtKB-KW"/>
</dbReference>
<accession>A0AAD4QEL8</accession>
<dbReference type="InterPro" id="IPR001848">
    <property type="entry name" value="Ribosomal_uS10"/>
</dbReference>
<gene>
    <name evidence="6" type="ORF">EDB92DRAFT_2086182</name>
</gene>
<dbReference type="PRINTS" id="PR00971">
    <property type="entry name" value="RIBOSOMALS10"/>
</dbReference>
<dbReference type="AlphaFoldDB" id="A0AAD4QEL8"/>
<comment type="caution">
    <text evidence="6">The sequence shown here is derived from an EMBL/GenBank/DDBJ whole genome shotgun (WGS) entry which is preliminary data.</text>
</comment>
<dbReference type="GO" id="GO:0005840">
    <property type="term" value="C:ribosome"/>
    <property type="evidence" value="ECO:0007669"/>
    <property type="project" value="UniProtKB-KW"/>
</dbReference>
<proteinExistence type="inferred from homology"/>
<dbReference type="EMBL" id="JAKELL010000017">
    <property type="protein sequence ID" value="KAH8993751.1"/>
    <property type="molecule type" value="Genomic_DNA"/>
</dbReference>
<feature type="domain" description="Small ribosomal subunit protein uS10" evidence="5">
    <location>
        <begin position="137"/>
        <end position="234"/>
    </location>
</feature>
<name>A0AAD4QEL8_9AGAM</name>
<evidence type="ECO:0000313" key="6">
    <source>
        <dbReference type="EMBL" id="KAH8993751.1"/>
    </source>
</evidence>
<dbReference type="Gene3D" id="3.30.70.600">
    <property type="entry name" value="Ribosomal protein S10 domain"/>
    <property type="match status" value="1"/>
</dbReference>
<dbReference type="GO" id="GO:0003735">
    <property type="term" value="F:structural constituent of ribosome"/>
    <property type="evidence" value="ECO:0007669"/>
    <property type="project" value="InterPro"/>
</dbReference>
<evidence type="ECO:0000259" key="5">
    <source>
        <dbReference type="SMART" id="SM01403"/>
    </source>
</evidence>
<dbReference type="InterPro" id="IPR027486">
    <property type="entry name" value="Ribosomal_uS10_dom"/>
</dbReference>
<evidence type="ECO:0000256" key="4">
    <source>
        <dbReference type="SAM" id="MobiDB-lite"/>
    </source>
</evidence>